<name>A0A1H9ISU7_9BACI</name>
<keyword evidence="4" id="KW-0436">Ligase</keyword>
<dbReference type="RefSeq" id="WP_091774269.1">
    <property type="nucleotide sequence ID" value="NZ_FOES01000026.1"/>
</dbReference>
<evidence type="ECO:0000259" key="3">
    <source>
        <dbReference type="PROSITE" id="PS50975"/>
    </source>
</evidence>
<dbReference type="InterPro" id="IPR003806">
    <property type="entry name" value="ATP-grasp_PylC-type"/>
</dbReference>
<feature type="compositionally biased region" description="Basic and acidic residues" evidence="2">
    <location>
        <begin position="495"/>
        <end position="510"/>
    </location>
</feature>
<dbReference type="PROSITE" id="PS50975">
    <property type="entry name" value="ATP_GRASP"/>
    <property type="match status" value="1"/>
</dbReference>
<dbReference type="InterPro" id="IPR011761">
    <property type="entry name" value="ATP-grasp"/>
</dbReference>
<evidence type="ECO:0000256" key="1">
    <source>
        <dbReference type="PROSITE-ProRule" id="PRU00409"/>
    </source>
</evidence>
<feature type="region of interest" description="Disordered" evidence="2">
    <location>
        <begin position="480"/>
        <end position="510"/>
    </location>
</feature>
<dbReference type="GO" id="GO:0018169">
    <property type="term" value="F:ribosomal S6-glutamic acid ligase activity"/>
    <property type="evidence" value="ECO:0007669"/>
    <property type="project" value="TreeGrafter"/>
</dbReference>
<gene>
    <name evidence="4" type="ORF">SAMN05216362_12624</name>
</gene>
<dbReference type="PANTHER" id="PTHR21621">
    <property type="entry name" value="RIBOSOMAL PROTEIN S6 MODIFICATION PROTEIN"/>
    <property type="match status" value="1"/>
</dbReference>
<evidence type="ECO:0000313" key="5">
    <source>
        <dbReference type="Proteomes" id="UP000199427"/>
    </source>
</evidence>
<dbReference type="Pfam" id="PF02655">
    <property type="entry name" value="ATP-grasp_3"/>
    <property type="match status" value="1"/>
</dbReference>
<dbReference type="PANTHER" id="PTHR21621:SF0">
    <property type="entry name" value="BETA-CITRYLGLUTAMATE SYNTHASE B-RELATED"/>
    <property type="match status" value="1"/>
</dbReference>
<dbReference type="GO" id="GO:0005524">
    <property type="term" value="F:ATP binding"/>
    <property type="evidence" value="ECO:0007669"/>
    <property type="project" value="UniProtKB-UniRule"/>
</dbReference>
<protein>
    <submittedName>
        <fullName evidence="4">D-alanine-D-alanine ligase</fullName>
    </submittedName>
</protein>
<keyword evidence="1" id="KW-0067">ATP-binding</keyword>
<feature type="domain" description="ATP-grasp" evidence="3">
    <location>
        <begin position="87"/>
        <end position="339"/>
    </location>
</feature>
<accession>A0A1H9ISU7</accession>
<keyword evidence="1" id="KW-0547">Nucleotide-binding</keyword>
<dbReference type="AlphaFoldDB" id="A0A1H9ISU7"/>
<dbReference type="Proteomes" id="UP000199427">
    <property type="component" value="Unassembled WGS sequence"/>
</dbReference>
<reference evidence="4 5" key="1">
    <citation type="submission" date="2016-10" db="EMBL/GenBank/DDBJ databases">
        <authorList>
            <person name="de Groot N.N."/>
        </authorList>
    </citation>
    <scope>NUCLEOTIDE SEQUENCE [LARGE SCALE GENOMIC DNA]</scope>
    <source>
        <strain evidence="4 5">DSM 21633</strain>
    </source>
</reference>
<organism evidence="4 5">
    <name type="scientific">Piscibacillus halophilus</name>
    <dbReference type="NCBI Taxonomy" id="571933"/>
    <lineage>
        <taxon>Bacteria</taxon>
        <taxon>Bacillati</taxon>
        <taxon>Bacillota</taxon>
        <taxon>Bacilli</taxon>
        <taxon>Bacillales</taxon>
        <taxon>Bacillaceae</taxon>
        <taxon>Piscibacillus</taxon>
    </lineage>
</organism>
<evidence type="ECO:0000256" key="2">
    <source>
        <dbReference type="SAM" id="MobiDB-lite"/>
    </source>
</evidence>
<evidence type="ECO:0000313" key="4">
    <source>
        <dbReference type="EMBL" id="SEQ77475.1"/>
    </source>
</evidence>
<dbReference type="SUPFAM" id="SSF56059">
    <property type="entry name" value="Glutathione synthetase ATP-binding domain-like"/>
    <property type="match status" value="1"/>
</dbReference>
<sequence>MSGSYDWLPKLKKAIPKFAFGDKIDMYVMALEGWRRGLNLTFYTIGSKNLIRFKLSDKNNEHHFSVTRGDKVTKKATEICIDKNLTKEYLSNSSVPVPEGRVFTQEATNDEILNYANEIKYPVVIKPLDGRRGKGVISNIKNKEELLNAIKYLKVDLNINKMIVEQYFKGEEYRLYVVNGEVAGVIKRTPANITGNGKDTIQKLIEDKNAERKKVPNLHARLIKIDHEVLQHLDQEGYSLESILENGKKLFLRQKGNLSTGGDSIDFTEEISETVKDIAIKASYAIPGLPQCGVDVLYNSKDNKAVVIEVNSRAGAGGHLFPLEGKARDIPKKIINYYFPNSKIINEDINNLFFDYESYWNLLKSGKAQEIKVAPFPKGEIIMKKFNFIMADKIALNKSQFELIGKKASKFRVSGYLKLKSENEYQLVVAGPKEVVYELKDYVAEKLDKSSKITSEKASNFTGSLKLGFDIYRKPKKTVKIKSKNNSKTNSESKTNLKENKQKVDKKAGI</sequence>
<dbReference type="EMBL" id="FOES01000026">
    <property type="protein sequence ID" value="SEQ77475.1"/>
    <property type="molecule type" value="Genomic_DNA"/>
</dbReference>
<keyword evidence="5" id="KW-1185">Reference proteome</keyword>
<dbReference type="STRING" id="571933.SAMN05216362_12624"/>
<dbReference type="GO" id="GO:0005737">
    <property type="term" value="C:cytoplasm"/>
    <property type="evidence" value="ECO:0007669"/>
    <property type="project" value="TreeGrafter"/>
</dbReference>
<dbReference type="Gene3D" id="3.30.470.20">
    <property type="entry name" value="ATP-grasp fold, B domain"/>
    <property type="match status" value="2"/>
</dbReference>
<dbReference type="GO" id="GO:0046872">
    <property type="term" value="F:metal ion binding"/>
    <property type="evidence" value="ECO:0007669"/>
    <property type="project" value="InterPro"/>
</dbReference>
<dbReference type="OrthoDB" id="9803907at2"/>
<dbReference type="GO" id="GO:0009432">
    <property type="term" value="P:SOS response"/>
    <property type="evidence" value="ECO:0007669"/>
    <property type="project" value="TreeGrafter"/>
</dbReference>
<proteinExistence type="predicted"/>